<keyword evidence="3" id="KW-0456">Lyase</keyword>
<feature type="domain" description="HpcH/HpaI aldolase/citrate lyase" evidence="4">
    <location>
        <begin position="24"/>
        <end position="243"/>
    </location>
</feature>
<keyword evidence="2" id="KW-0479">Metal-binding</keyword>
<dbReference type="InterPro" id="IPR050251">
    <property type="entry name" value="HpcH-HpaI_aldolase"/>
</dbReference>
<dbReference type="InterPro" id="IPR040442">
    <property type="entry name" value="Pyrv_kinase-like_dom_sf"/>
</dbReference>
<dbReference type="InterPro" id="IPR015813">
    <property type="entry name" value="Pyrv/PenolPyrv_kinase-like_dom"/>
</dbReference>
<organism evidence="5 6">
    <name type="scientific">Agathobaculum faecis</name>
    <dbReference type="NCBI Taxonomy" id="2763013"/>
    <lineage>
        <taxon>Bacteria</taxon>
        <taxon>Bacillati</taxon>
        <taxon>Bacillota</taxon>
        <taxon>Clostridia</taxon>
        <taxon>Eubacteriales</taxon>
        <taxon>Butyricicoccaceae</taxon>
        <taxon>Agathobaculum</taxon>
    </lineage>
</organism>
<dbReference type="PANTHER" id="PTHR30502:SF0">
    <property type="entry name" value="PHOSPHOENOLPYRUVATE CARBOXYLASE FAMILY PROTEIN"/>
    <property type="match status" value="1"/>
</dbReference>
<evidence type="ECO:0000256" key="1">
    <source>
        <dbReference type="ARBA" id="ARBA00005568"/>
    </source>
</evidence>
<gene>
    <name evidence="5" type="ORF">H8S45_06670</name>
</gene>
<proteinExistence type="inferred from homology"/>
<sequence>MLRLDETFHNPVKKLLKEKKKILGAWLQMASPYAAEIFAKAGVDVLMIDMEHAPNDPLSMLEQLRAMGRFSSIPFARAPWNDLVTIKRMLDVGLYGLLIPYVNTRDEAERAVQACKYPPEGMRGIAPSPRAGGFGMNSQNYLAHANDEIVVMTAVETGTAVKNLDEILQVEGLDGIFIGPMDLATSMGYFCNPSAPEVQEAIHTIEEKVFASGKFLATVAGNFEAAKKLYDRGYSMVVAFADGGTLGRVAREQVELFRTAYPER</sequence>
<dbReference type="RefSeq" id="WP_054327136.1">
    <property type="nucleotide sequence ID" value="NZ_JACOPL010000005.1"/>
</dbReference>
<dbReference type="GO" id="GO:0005737">
    <property type="term" value="C:cytoplasm"/>
    <property type="evidence" value="ECO:0007669"/>
    <property type="project" value="TreeGrafter"/>
</dbReference>
<reference evidence="5" key="1">
    <citation type="submission" date="2020-08" db="EMBL/GenBank/DDBJ databases">
        <title>Genome public.</title>
        <authorList>
            <person name="Liu C."/>
            <person name="Sun Q."/>
        </authorList>
    </citation>
    <scope>NUCLEOTIDE SEQUENCE</scope>
    <source>
        <strain evidence="5">NSJ-28</strain>
    </source>
</reference>
<evidence type="ECO:0000313" key="5">
    <source>
        <dbReference type="EMBL" id="MBC5725140.1"/>
    </source>
</evidence>
<dbReference type="AlphaFoldDB" id="A0A923LVZ6"/>
<dbReference type="Gene3D" id="3.20.20.60">
    <property type="entry name" value="Phosphoenolpyruvate-binding domains"/>
    <property type="match status" value="1"/>
</dbReference>
<dbReference type="InterPro" id="IPR005000">
    <property type="entry name" value="Aldolase/citrate-lyase_domain"/>
</dbReference>
<evidence type="ECO:0000259" key="4">
    <source>
        <dbReference type="Pfam" id="PF03328"/>
    </source>
</evidence>
<comment type="caution">
    <text evidence="5">The sequence shown here is derived from an EMBL/GenBank/DDBJ whole genome shotgun (WGS) entry which is preliminary data.</text>
</comment>
<dbReference type="GO" id="GO:0016832">
    <property type="term" value="F:aldehyde-lyase activity"/>
    <property type="evidence" value="ECO:0007669"/>
    <property type="project" value="TreeGrafter"/>
</dbReference>
<keyword evidence="6" id="KW-1185">Reference proteome</keyword>
<dbReference type="Proteomes" id="UP000606499">
    <property type="component" value="Unassembled WGS sequence"/>
</dbReference>
<dbReference type="PANTHER" id="PTHR30502">
    <property type="entry name" value="2-KETO-3-DEOXY-L-RHAMNONATE ALDOLASE"/>
    <property type="match status" value="1"/>
</dbReference>
<dbReference type="GO" id="GO:0046872">
    <property type="term" value="F:metal ion binding"/>
    <property type="evidence" value="ECO:0007669"/>
    <property type="project" value="UniProtKB-KW"/>
</dbReference>
<evidence type="ECO:0000256" key="2">
    <source>
        <dbReference type="ARBA" id="ARBA00022723"/>
    </source>
</evidence>
<dbReference type="SUPFAM" id="SSF51621">
    <property type="entry name" value="Phosphoenolpyruvate/pyruvate domain"/>
    <property type="match status" value="1"/>
</dbReference>
<name>A0A923LVZ6_9FIRM</name>
<comment type="similarity">
    <text evidence="1">Belongs to the HpcH/HpaI aldolase family.</text>
</comment>
<evidence type="ECO:0000313" key="6">
    <source>
        <dbReference type="Proteomes" id="UP000606499"/>
    </source>
</evidence>
<dbReference type="Pfam" id="PF03328">
    <property type="entry name" value="HpcH_HpaI"/>
    <property type="match status" value="1"/>
</dbReference>
<evidence type="ECO:0000256" key="3">
    <source>
        <dbReference type="ARBA" id="ARBA00023239"/>
    </source>
</evidence>
<dbReference type="EMBL" id="JACOPL010000005">
    <property type="protein sequence ID" value="MBC5725140.1"/>
    <property type="molecule type" value="Genomic_DNA"/>
</dbReference>
<accession>A0A923LVZ6</accession>
<protein>
    <submittedName>
        <fullName evidence="5">2,4-dihydroxyhept-2-ene-1,7-dioic acid aldolase</fullName>
    </submittedName>
</protein>